<comment type="subunit">
    <text evidence="1">Homodimer.</text>
</comment>
<evidence type="ECO:0000256" key="4">
    <source>
        <dbReference type="ARBA" id="ARBA00022679"/>
    </source>
</evidence>
<protein>
    <recommendedName>
        <fullName evidence="3">Aminoglycoside N(6')-acetyltransferase type 1</fullName>
        <ecNumber evidence="2">2.3.1.82</ecNumber>
    </recommendedName>
    <alternativeName>
        <fullName evidence="7">Aminoglycoside resistance protein</fullName>
    </alternativeName>
</protein>
<dbReference type="Proteomes" id="UP000249819">
    <property type="component" value="Unassembled WGS sequence"/>
</dbReference>
<keyword evidence="6" id="KW-0012">Acyltransferase</keyword>
<accession>A0A327W1K4</accession>
<evidence type="ECO:0000313" key="11">
    <source>
        <dbReference type="Proteomes" id="UP000249819"/>
    </source>
</evidence>
<dbReference type="Pfam" id="PF00583">
    <property type="entry name" value="Acetyltransf_1"/>
    <property type="match status" value="1"/>
</dbReference>
<reference evidence="10 11" key="1">
    <citation type="submission" date="2018-06" db="EMBL/GenBank/DDBJ databases">
        <title>Genomic Encyclopedia of Archaeal and Bacterial Type Strains, Phase II (KMG-II): from individual species to whole genera.</title>
        <authorList>
            <person name="Goeker M."/>
        </authorList>
    </citation>
    <scope>NUCLEOTIDE SEQUENCE [LARGE SCALE GENOMIC DNA]</scope>
    <source>
        <strain evidence="10 11">DSM 29821</strain>
    </source>
</reference>
<keyword evidence="11" id="KW-1185">Reference proteome</keyword>
<organism evidence="10 11">
    <name type="scientific">Chitinophaga dinghuensis</name>
    <dbReference type="NCBI Taxonomy" id="1539050"/>
    <lineage>
        <taxon>Bacteria</taxon>
        <taxon>Pseudomonadati</taxon>
        <taxon>Bacteroidota</taxon>
        <taxon>Chitinophagia</taxon>
        <taxon>Chitinophagales</taxon>
        <taxon>Chitinophagaceae</taxon>
        <taxon>Chitinophaga</taxon>
    </lineage>
</organism>
<comment type="catalytic activity">
    <reaction evidence="8">
        <text>kanamycin B + acetyl-CoA = N(6')-acetylkanamycin B + CoA + H(+)</text>
        <dbReference type="Rhea" id="RHEA:16449"/>
        <dbReference type="ChEBI" id="CHEBI:15378"/>
        <dbReference type="ChEBI" id="CHEBI:57287"/>
        <dbReference type="ChEBI" id="CHEBI:57288"/>
        <dbReference type="ChEBI" id="CHEBI:58390"/>
        <dbReference type="ChEBI" id="CHEBI:58549"/>
        <dbReference type="EC" id="2.3.1.82"/>
    </reaction>
</comment>
<dbReference type="InterPro" id="IPR024170">
    <property type="entry name" value="Aminoglycoside_N6-AcTrfrase"/>
</dbReference>
<keyword evidence="4 10" id="KW-0808">Transferase</keyword>
<evidence type="ECO:0000256" key="2">
    <source>
        <dbReference type="ARBA" id="ARBA00012888"/>
    </source>
</evidence>
<dbReference type="GO" id="GO:0046677">
    <property type="term" value="P:response to antibiotic"/>
    <property type="evidence" value="ECO:0007669"/>
    <property type="project" value="UniProtKB-KW"/>
</dbReference>
<evidence type="ECO:0000256" key="3">
    <source>
        <dbReference type="ARBA" id="ARBA00017677"/>
    </source>
</evidence>
<gene>
    <name evidence="10" type="ORF">CLV59_103161</name>
</gene>
<proteinExistence type="predicted"/>
<dbReference type="NCBIfam" id="NF043067">
    <property type="entry name" value="AAC_6p_group_E"/>
    <property type="match status" value="1"/>
</dbReference>
<dbReference type="RefSeq" id="WP_111591864.1">
    <property type="nucleotide sequence ID" value="NZ_QLMA01000003.1"/>
</dbReference>
<evidence type="ECO:0000256" key="5">
    <source>
        <dbReference type="ARBA" id="ARBA00023251"/>
    </source>
</evidence>
<dbReference type="SUPFAM" id="SSF55729">
    <property type="entry name" value="Acyl-CoA N-acyltransferases (Nat)"/>
    <property type="match status" value="1"/>
</dbReference>
<evidence type="ECO:0000313" key="10">
    <source>
        <dbReference type="EMBL" id="RAJ83201.1"/>
    </source>
</evidence>
<sequence length="145" mass="16303">MEIEILSVENLPSLMPLVAGLWSDGDIEEETDNFQQIIPAQDELCLLAREQEEYIGFIHVGIRQDYVEGAIDLPVAYVEAVYVKPAFQQQGIARKLMLAAEDWARKMGLSQLASDTSISNNTSIDFHKKIGFEEAARIVCFIKKL</sequence>
<dbReference type="EMBL" id="QLMA01000003">
    <property type="protein sequence ID" value="RAJ83201.1"/>
    <property type="molecule type" value="Genomic_DNA"/>
</dbReference>
<feature type="domain" description="N-acetyltransferase" evidence="9">
    <location>
        <begin position="1"/>
        <end position="145"/>
    </location>
</feature>
<dbReference type="PANTHER" id="PTHR43072">
    <property type="entry name" value="N-ACETYLTRANSFERASE"/>
    <property type="match status" value="1"/>
</dbReference>
<evidence type="ECO:0000256" key="6">
    <source>
        <dbReference type="ARBA" id="ARBA00023315"/>
    </source>
</evidence>
<keyword evidence="5" id="KW-0046">Antibiotic resistance</keyword>
<evidence type="ECO:0000256" key="1">
    <source>
        <dbReference type="ARBA" id="ARBA00011738"/>
    </source>
</evidence>
<evidence type="ECO:0000256" key="8">
    <source>
        <dbReference type="ARBA" id="ARBA00048923"/>
    </source>
</evidence>
<dbReference type="PIRSF" id="PIRSF000452">
    <property type="entry name" value="6-N-acetyltransf"/>
    <property type="match status" value="1"/>
</dbReference>
<evidence type="ECO:0000256" key="7">
    <source>
        <dbReference type="ARBA" id="ARBA00029660"/>
    </source>
</evidence>
<dbReference type="Gene3D" id="3.40.630.30">
    <property type="match status" value="1"/>
</dbReference>
<dbReference type="InterPro" id="IPR000182">
    <property type="entry name" value="GNAT_dom"/>
</dbReference>
<dbReference type="InterPro" id="IPR016181">
    <property type="entry name" value="Acyl_CoA_acyltransferase"/>
</dbReference>
<dbReference type="AlphaFoldDB" id="A0A327W1K4"/>
<dbReference type="EC" id="2.3.1.82" evidence="2"/>
<name>A0A327W1K4_9BACT</name>
<dbReference type="CDD" id="cd04301">
    <property type="entry name" value="NAT_SF"/>
    <property type="match status" value="1"/>
</dbReference>
<evidence type="ECO:0000259" key="9">
    <source>
        <dbReference type="PROSITE" id="PS51186"/>
    </source>
</evidence>
<dbReference type="PROSITE" id="PS51186">
    <property type="entry name" value="GNAT"/>
    <property type="match status" value="1"/>
</dbReference>
<dbReference type="OrthoDB" id="9799096at2"/>
<dbReference type="GO" id="GO:0047663">
    <property type="term" value="F:aminoglycoside 6'-N-acetyltransferase activity"/>
    <property type="evidence" value="ECO:0007669"/>
    <property type="project" value="UniProtKB-EC"/>
</dbReference>
<comment type="caution">
    <text evidence="10">The sequence shown here is derived from an EMBL/GenBank/DDBJ whole genome shotgun (WGS) entry which is preliminary data.</text>
</comment>